<proteinExistence type="predicted"/>
<evidence type="ECO:0000313" key="2">
    <source>
        <dbReference type="EMBL" id="MDI5971412.1"/>
    </source>
</evidence>
<name>A0AA90K9Y3_9ACTN</name>
<organism evidence="2">
    <name type="scientific">Streptantibioticus silvisoli</name>
    <dbReference type="NCBI Taxonomy" id="2705255"/>
    <lineage>
        <taxon>Bacteria</taxon>
        <taxon>Bacillati</taxon>
        <taxon>Actinomycetota</taxon>
        <taxon>Actinomycetes</taxon>
        <taxon>Kitasatosporales</taxon>
        <taxon>Streptomycetaceae</taxon>
        <taxon>Streptantibioticus</taxon>
    </lineage>
</organism>
<gene>
    <name evidence="2" type="ORF">POF50_019070</name>
</gene>
<dbReference type="RefSeq" id="WP_271314610.1">
    <property type="nucleotide sequence ID" value="NZ_JABXJJ020000022.1"/>
</dbReference>
<sequence>MATSMLRTPLRKPKQKRKTDYQVGPTPKDVFSLSSPEPLGPPARTLSEIERLELLIANPYLYEVAGTIFPSRMPGAPGRRPTYPPFIYLILLASISIFNTAEMACANFQHPYMWKTVREGVRQQLGNVAADELPEVGPQRHHWQDFRPKMLDALQELRQASRDAWVRQAIAQGLLERKRRGTLVRPHRSQVITGDGTVVRPASDQTDEFTIDEMTGELKRHRVDPDASIQVEGGDREIYGNKLVSFSVRNESSPHSRVILNMDTARHQSVALDPDRHEEARVALRLALEIRARAPGAHCVVYDRAWRGVHRAQLIRSGFLVYTRQYDGLKPHPLKKYRYETTGCTHDVYAATGRACERLITVEGKILYDPIPVRQVEYRLGEESRFYHLLEIPCRNGAHMERIPVYETQEDRLPDPRTKRIRFNRTEHLRIIPPGTGAGDRLSGFRQDSESGFSTLDETHRLRRIPAYGADGALLIYIGYAWAKNSVALSIDRRTR</sequence>
<comment type="caution">
    <text evidence="2">The sequence shown here is derived from an EMBL/GenBank/DDBJ whole genome shotgun (WGS) entry which is preliminary data.</text>
</comment>
<protein>
    <submittedName>
        <fullName evidence="2">Uncharacterized protein</fullName>
    </submittedName>
</protein>
<evidence type="ECO:0000256" key="1">
    <source>
        <dbReference type="SAM" id="MobiDB-lite"/>
    </source>
</evidence>
<accession>A0AA90K9Y3</accession>
<dbReference type="AlphaFoldDB" id="A0AA90K9Y3"/>
<dbReference type="EMBL" id="JABXJJ020000022">
    <property type="protein sequence ID" value="MDI5971412.1"/>
    <property type="molecule type" value="Genomic_DNA"/>
</dbReference>
<reference evidence="2" key="1">
    <citation type="submission" date="2023-05" db="EMBL/GenBank/DDBJ databases">
        <title>Streptantibioticus silvisoli sp. nov., acidotolerant actinomycetes 1 from pine litter.</title>
        <authorList>
            <person name="Swiecimska M."/>
            <person name="Golinska P."/>
            <person name="Sangal V."/>
            <person name="Wachnowicz B."/>
            <person name="Goodfellow M."/>
        </authorList>
    </citation>
    <scope>NUCLEOTIDE SEQUENCE</scope>
    <source>
        <strain evidence="2">SL13</strain>
    </source>
</reference>
<feature type="region of interest" description="Disordered" evidence="1">
    <location>
        <begin position="1"/>
        <end position="39"/>
    </location>
</feature>